<dbReference type="Proteomes" id="UP000315003">
    <property type="component" value="Chromosome"/>
</dbReference>
<accession>A0A517SYM1</accession>
<reference evidence="1 2" key="1">
    <citation type="submission" date="2019-02" db="EMBL/GenBank/DDBJ databases">
        <title>Deep-cultivation of Planctomycetes and their phenomic and genomic characterization uncovers novel biology.</title>
        <authorList>
            <person name="Wiegand S."/>
            <person name="Jogler M."/>
            <person name="Boedeker C."/>
            <person name="Pinto D."/>
            <person name="Vollmers J."/>
            <person name="Rivas-Marin E."/>
            <person name="Kohn T."/>
            <person name="Peeters S.H."/>
            <person name="Heuer A."/>
            <person name="Rast P."/>
            <person name="Oberbeckmann S."/>
            <person name="Bunk B."/>
            <person name="Jeske O."/>
            <person name="Meyerdierks A."/>
            <person name="Storesund J.E."/>
            <person name="Kallscheuer N."/>
            <person name="Luecker S."/>
            <person name="Lage O.M."/>
            <person name="Pohl T."/>
            <person name="Merkel B.J."/>
            <person name="Hornburger P."/>
            <person name="Mueller R.-W."/>
            <person name="Bruemmer F."/>
            <person name="Labrenz M."/>
            <person name="Spormann A.M."/>
            <person name="Op den Camp H."/>
            <person name="Overmann J."/>
            <person name="Amann R."/>
            <person name="Jetten M.S.M."/>
            <person name="Mascher T."/>
            <person name="Medema M.H."/>
            <person name="Devos D.P."/>
            <person name="Kaster A.-K."/>
            <person name="Ovreas L."/>
            <person name="Rohde M."/>
            <person name="Galperin M.Y."/>
            <person name="Jogler C."/>
        </authorList>
    </citation>
    <scope>NUCLEOTIDE SEQUENCE [LARGE SCALE GENOMIC DNA]</scope>
    <source>
        <strain evidence="1 2">SV_7m_r</strain>
    </source>
</reference>
<organism evidence="1 2">
    <name type="scientific">Stieleria bergensis</name>
    <dbReference type="NCBI Taxonomy" id="2528025"/>
    <lineage>
        <taxon>Bacteria</taxon>
        <taxon>Pseudomonadati</taxon>
        <taxon>Planctomycetota</taxon>
        <taxon>Planctomycetia</taxon>
        <taxon>Pirellulales</taxon>
        <taxon>Pirellulaceae</taxon>
        <taxon>Stieleria</taxon>
    </lineage>
</organism>
<evidence type="ECO:0000313" key="1">
    <source>
        <dbReference type="EMBL" id="QDT61247.1"/>
    </source>
</evidence>
<gene>
    <name evidence="1" type="ORF">SV7mr_37810</name>
</gene>
<sequence>MSQIDVVCERHIWSDMPDHWARWTVPHKLFLETRQRHRTTYLLRLQTHGLNADFDSLGGGQKNSRFPQKASPDAKRLPALVKEKIGINGFPLCALAALRNLFFSQVNDS</sequence>
<protein>
    <submittedName>
        <fullName evidence="1">Uncharacterized protein</fullName>
    </submittedName>
</protein>
<dbReference type="AlphaFoldDB" id="A0A517SYM1"/>
<keyword evidence="2" id="KW-1185">Reference proteome</keyword>
<evidence type="ECO:0000313" key="2">
    <source>
        <dbReference type="Proteomes" id="UP000315003"/>
    </source>
</evidence>
<name>A0A517SYM1_9BACT</name>
<proteinExistence type="predicted"/>
<dbReference type="EMBL" id="CP036272">
    <property type="protein sequence ID" value="QDT61247.1"/>
    <property type="molecule type" value="Genomic_DNA"/>
</dbReference>